<reference evidence="2" key="1">
    <citation type="submission" date="2016-11" db="EMBL/GenBank/DDBJ databases">
        <authorList>
            <person name="Varghese N."/>
            <person name="Submissions S."/>
        </authorList>
    </citation>
    <scope>NUCLEOTIDE SEQUENCE [LARGE SCALE GENOMIC DNA]</scope>
    <source>
        <strain evidence="2">DSM 12395</strain>
    </source>
</reference>
<sequence>MVSAIGLVILILGLLGAALMLVLAIKSTQAYYVKCQRCGHTTKIPRQAGEYACQGCGTPLAKVTKNKASG</sequence>
<keyword evidence="2" id="KW-1185">Reference proteome</keyword>
<dbReference type="Proteomes" id="UP000184148">
    <property type="component" value="Unassembled WGS sequence"/>
</dbReference>
<name>A0A1M4YET4_9FIRM</name>
<dbReference type="OrthoDB" id="1787536at2"/>
<dbReference type="EMBL" id="FQUY01000010">
    <property type="protein sequence ID" value="SHF04287.1"/>
    <property type="molecule type" value="Genomic_DNA"/>
</dbReference>
<organism evidence="1 2">
    <name type="scientific">Desulforamulus putei DSM 12395</name>
    <dbReference type="NCBI Taxonomy" id="1121429"/>
    <lineage>
        <taxon>Bacteria</taxon>
        <taxon>Bacillati</taxon>
        <taxon>Bacillota</taxon>
        <taxon>Clostridia</taxon>
        <taxon>Eubacteriales</taxon>
        <taxon>Peptococcaceae</taxon>
        <taxon>Desulforamulus</taxon>
    </lineage>
</organism>
<gene>
    <name evidence="1" type="ORF">SAMN02745133_01702</name>
</gene>
<evidence type="ECO:0000313" key="2">
    <source>
        <dbReference type="Proteomes" id="UP000184148"/>
    </source>
</evidence>
<proteinExistence type="predicted"/>
<evidence type="ECO:0000313" key="1">
    <source>
        <dbReference type="EMBL" id="SHF04287.1"/>
    </source>
</evidence>
<accession>A0A1M4YET4</accession>
<dbReference type="AlphaFoldDB" id="A0A1M4YET4"/>
<protein>
    <submittedName>
        <fullName evidence="1">Zinc-ribbon containing domain-containing protein</fullName>
    </submittedName>
</protein>
<dbReference type="RefSeq" id="WP_073238625.1">
    <property type="nucleotide sequence ID" value="NZ_FQUY01000010.1"/>
</dbReference>